<protein>
    <recommendedName>
        <fullName evidence="2">LiaF transmembrane domain-containing protein</fullName>
    </recommendedName>
</protein>
<comment type="caution">
    <text evidence="3">The sequence shown here is derived from an EMBL/GenBank/DDBJ whole genome shotgun (WGS) entry which is preliminary data.</text>
</comment>
<reference evidence="3 4" key="1">
    <citation type="submission" date="2024-05" db="EMBL/GenBank/DDBJ databases">
        <title>Roseateles sp. 2.12 16S ribosomal RNA gene Genome sequencing and assembly.</title>
        <authorList>
            <person name="Woo H."/>
        </authorList>
    </citation>
    <scope>NUCLEOTIDE SEQUENCE [LARGE SCALE GENOMIC DNA]</scope>
    <source>
        <strain evidence="3 4">2.12</strain>
    </source>
</reference>
<feature type="transmembrane region" description="Helical" evidence="1">
    <location>
        <begin position="53"/>
        <end position="70"/>
    </location>
</feature>
<feature type="transmembrane region" description="Helical" evidence="1">
    <location>
        <begin position="21"/>
        <end position="41"/>
    </location>
</feature>
<keyword evidence="1" id="KW-0472">Membrane</keyword>
<accession>A0ABV0GD91</accession>
<proteinExistence type="predicted"/>
<dbReference type="RefSeq" id="WP_347609071.1">
    <property type="nucleotide sequence ID" value="NZ_JBDPZC010000003.1"/>
</dbReference>
<dbReference type="InterPro" id="IPR054331">
    <property type="entry name" value="LiaF_TM"/>
</dbReference>
<dbReference type="Proteomes" id="UP001462640">
    <property type="component" value="Unassembled WGS sequence"/>
</dbReference>
<name>A0ABV0GD91_9BURK</name>
<dbReference type="Pfam" id="PF22570">
    <property type="entry name" value="LiaF-TM"/>
    <property type="match status" value="1"/>
</dbReference>
<keyword evidence="4" id="KW-1185">Reference proteome</keyword>
<sequence length="129" mass="14617">MEIEQQSWRARRRCERRRHRGEGRSGFGLFLILAGLVLLVQRNGWPSWFQFEAPWSVVIAAIAALSLLLARSARGLTRALFLGAVAAWFYACETGWQGFGFQQSWPWLLIALGVAKILHYLLERGEGTA</sequence>
<keyword evidence="1" id="KW-1133">Transmembrane helix</keyword>
<feature type="domain" description="LiaF transmembrane" evidence="2">
    <location>
        <begin position="27"/>
        <end position="118"/>
    </location>
</feature>
<evidence type="ECO:0000256" key="1">
    <source>
        <dbReference type="SAM" id="Phobius"/>
    </source>
</evidence>
<evidence type="ECO:0000313" key="3">
    <source>
        <dbReference type="EMBL" id="MEO3713018.1"/>
    </source>
</evidence>
<dbReference type="EMBL" id="JBDPZC010000003">
    <property type="protein sequence ID" value="MEO3713018.1"/>
    <property type="molecule type" value="Genomic_DNA"/>
</dbReference>
<feature type="transmembrane region" description="Helical" evidence="1">
    <location>
        <begin position="105"/>
        <end position="122"/>
    </location>
</feature>
<feature type="transmembrane region" description="Helical" evidence="1">
    <location>
        <begin position="79"/>
        <end position="99"/>
    </location>
</feature>
<evidence type="ECO:0000259" key="2">
    <source>
        <dbReference type="Pfam" id="PF22570"/>
    </source>
</evidence>
<keyword evidence="1" id="KW-0812">Transmembrane</keyword>
<gene>
    <name evidence="3" type="ORF">ABDJ40_09610</name>
</gene>
<evidence type="ECO:0000313" key="4">
    <source>
        <dbReference type="Proteomes" id="UP001462640"/>
    </source>
</evidence>
<organism evidence="3 4">
    <name type="scientific">Roseateles flavus</name>
    <dbReference type="NCBI Taxonomy" id="3149041"/>
    <lineage>
        <taxon>Bacteria</taxon>
        <taxon>Pseudomonadati</taxon>
        <taxon>Pseudomonadota</taxon>
        <taxon>Betaproteobacteria</taxon>
        <taxon>Burkholderiales</taxon>
        <taxon>Sphaerotilaceae</taxon>
        <taxon>Roseateles</taxon>
    </lineage>
</organism>